<reference evidence="8" key="1">
    <citation type="submission" date="2015-12" db="EMBL/GenBank/DDBJ databases">
        <title>Complete genome sequences of two moderately thermophilic Paenibacillus species.</title>
        <authorList>
            <person name="Butler R.III."/>
            <person name="Wang J."/>
            <person name="Stark B.C."/>
            <person name="Pombert J.-F."/>
        </authorList>
    </citation>
    <scope>NUCLEOTIDE SEQUENCE [LARGE SCALE GENOMIC DNA]</scope>
    <source>
        <strain evidence="8">32O-Y</strain>
    </source>
</reference>
<dbReference type="Pfam" id="PF06808">
    <property type="entry name" value="DctM"/>
    <property type="match status" value="1"/>
</dbReference>
<dbReference type="KEGG" id="pnp:IJ22_19930"/>
<dbReference type="EMBL" id="CP013652">
    <property type="protein sequence ID" value="ALS22367.1"/>
    <property type="molecule type" value="Genomic_DNA"/>
</dbReference>
<keyword evidence="4" id="KW-0812">Transmembrane</keyword>
<dbReference type="PANTHER" id="PTHR33362">
    <property type="entry name" value="SIALIC ACID TRAP TRANSPORTER PERMEASE PROTEIN SIAT-RELATED"/>
    <property type="match status" value="1"/>
</dbReference>
<comment type="subcellular location">
    <subcellularLocation>
        <location evidence="1">Cell inner membrane</location>
        <topology evidence="1">Multi-pass membrane protein</topology>
    </subcellularLocation>
</comment>
<evidence type="ECO:0000256" key="3">
    <source>
        <dbReference type="ARBA" id="ARBA00022519"/>
    </source>
</evidence>
<dbReference type="Proteomes" id="UP000061660">
    <property type="component" value="Chromosome"/>
</dbReference>
<dbReference type="PATRIC" id="fig|162209.4.peg.2111"/>
<keyword evidence="2" id="KW-1003">Cell membrane</keyword>
<dbReference type="RefSeq" id="WP_054818387.1">
    <property type="nucleotide sequence ID" value="NZ_CP013652.1"/>
</dbReference>
<keyword evidence="5" id="KW-1133">Transmembrane helix</keyword>
<dbReference type="STRING" id="162209.IJ22_19930"/>
<keyword evidence="3" id="KW-0997">Cell inner membrane</keyword>
<dbReference type="NCBIfam" id="TIGR00786">
    <property type="entry name" value="dctM"/>
    <property type="match status" value="1"/>
</dbReference>
<keyword evidence="8" id="KW-1185">Reference proteome</keyword>
<evidence type="ECO:0000313" key="7">
    <source>
        <dbReference type="EMBL" id="ALS22367.1"/>
    </source>
</evidence>
<evidence type="ECO:0000256" key="4">
    <source>
        <dbReference type="ARBA" id="ARBA00022692"/>
    </source>
</evidence>
<dbReference type="GO" id="GO:0022857">
    <property type="term" value="F:transmembrane transporter activity"/>
    <property type="evidence" value="ECO:0007669"/>
    <property type="project" value="TreeGrafter"/>
</dbReference>
<name>A0A0U2MWP6_9BACL</name>
<evidence type="ECO:0000256" key="1">
    <source>
        <dbReference type="ARBA" id="ARBA00004429"/>
    </source>
</evidence>
<dbReference type="InterPro" id="IPR010656">
    <property type="entry name" value="DctM"/>
</dbReference>
<keyword evidence="6" id="KW-0472">Membrane</keyword>
<sequence>MIISAILFIVFLALGFPIYISLLTTGIYILVFEMNMDMSSIVLVLFDSVFKFTLAAVPFFLLAGALMETSSMAKRMVNWLFYLVSRYRGGAPLTGVLASEFFATISGSSAASTATVGKILYPEISKASGESFALGLLTSCGALAVVMPPSITMILYGATASISTGALFLTGIVPALLIGGLISFYIIWRSNKVETAERFSFKEFMLRTKNAFWILILPAVILGGIYGGLFTPTEAASVAAVYATVVAIFIYREMGLRTFFGAIKDAMMLNTQIFIIIASSTVFSQALTFAQVPQKLTALTSDLSPVVFILIINLFLLLVGMFFDPTSAVLVITPLLVPICNALGIDLIQMGLIMTVNLAIGMFTPPFGLNLFVSQGVFKKSMAEVVASLKPFWVWYLLSLAIISYIPQLYMWLPDLMK</sequence>
<dbReference type="AlphaFoldDB" id="A0A0U2MWP6"/>
<dbReference type="OrthoDB" id="9785600at2"/>
<accession>A0A0U2MWP6</accession>
<gene>
    <name evidence="7" type="ORF">IJ22_19930</name>
</gene>
<proteinExistence type="predicted"/>
<protein>
    <submittedName>
        <fullName evidence="7">Membrane protein</fullName>
    </submittedName>
</protein>
<dbReference type="InterPro" id="IPR004681">
    <property type="entry name" value="TRAP_DctM"/>
</dbReference>
<reference evidence="7 8" key="2">
    <citation type="journal article" date="2016" name="Genome Announc.">
        <title>Complete Genome Sequences of Two Interactive Moderate Thermophiles, Paenibacillus napthalenovorans 32O-Y and Paenibacillus sp. 32O-W.</title>
        <authorList>
            <person name="Butler R.R.III."/>
            <person name="Wang J."/>
            <person name="Stark B.C."/>
            <person name="Pombert J.F."/>
        </authorList>
    </citation>
    <scope>NUCLEOTIDE SEQUENCE [LARGE SCALE GENOMIC DNA]</scope>
    <source>
        <strain evidence="7 8">32O-Y</strain>
    </source>
</reference>
<evidence type="ECO:0000256" key="2">
    <source>
        <dbReference type="ARBA" id="ARBA00022475"/>
    </source>
</evidence>
<dbReference type="GO" id="GO:0005886">
    <property type="term" value="C:plasma membrane"/>
    <property type="evidence" value="ECO:0007669"/>
    <property type="project" value="UniProtKB-SubCell"/>
</dbReference>
<organism evidence="7 8">
    <name type="scientific">Paenibacillus naphthalenovorans</name>
    <dbReference type="NCBI Taxonomy" id="162209"/>
    <lineage>
        <taxon>Bacteria</taxon>
        <taxon>Bacillati</taxon>
        <taxon>Bacillota</taxon>
        <taxon>Bacilli</taxon>
        <taxon>Bacillales</taxon>
        <taxon>Paenibacillaceae</taxon>
        <taxon>Paenibacillus</taxon>
    </lineage>
</organism>
<dbReference type="PIRSF" id="PIRSF006066">
    <property type="entry name" value="HI0050"/>
    <property type="match status" value="1"/>
</dbReference>
<evidence type="ECO:0000256" key="6">
    <source>
        <dbReference type="ARBA" id="ARBA00023136"/>
    </source>
</evidence>
<evidence type="ECO:0000313" key="8">
    <source>
        <dbReference type="Proteomes" id="UP000061660"/>
    </source>
</evidence>
<evidence type="ECO:0000256" key="5">
    <source>
        <dbReference type="ARBA" id="ARBA00022989"/>
    </source>
</evidence>